<evidence type="ECO:0000313" key="3">
    <source>
        <dbReference type="EMBL" id="CAE0097791.1"/>
    </source>
</evidence>
<sequence>MDAAIAPHLYRHPLRVHSPREKLHVLPLAPSTIPSRDIRWARMASVAHQLLVHSQHWADPSKVFALIASGDHFEDDFGPMLAATLRNRSNVIIAVVDRDMGNMRVNHPYRSLYANAVSIPYLAPRHLLHHCRTVAGNREDRARHGVMFHGDTGKYDSGARAAVRDIMSLVRAGSDFVSSYAAKGDVLQLQALQAHTRARMPSSALCFAPRGDNPSSGRFFEALATGCVPIIVGHDLSWMPFGQLIVWEQLLFSISPRNMSLEQRHKSASDTIMKLRAEEARWVDEQLADVERIAATRHRIFQAVCRFLDPYNSPHGLWNATLDALEMKRREWARRNRKELAQKCEDRKRWCNKPSSWDGNCTTGNARDLIRAWCPVACGLCNSFPK</sequence>
<dbReference type="EMBL" id="HBHX01001695">
    <property type="protein sequence ID" value="CAE0097791.1"/>
    <property type="molecule type" value="Transcribed_RNA"/>
</dbReference>
<dbReference type="PANTHER" id="PTHR11062">
    <property type="entry name" value="EXOSTOSIN HEPARAN SULFATE GLYCOSYLTRANSFERASE -RELATED"/>
    <property type="match status" value="1"/>
</dbReference>
<feature type="domain" description="Exostosin GT47" evidence="2">
    <location>
        <begin position="115"/>
        <end position="250"/>
    </location>
</feature>
<dbReference type="GO" id="GO:0016757">
    <property type="term" value="F:glycosyltransferase activity"/>
    <property type="evidence" value="ECO:0007669"/>
    <property type="project" value="InterPro"/>
</dbReference>
<dbReference type="AlphaFoldDB" id="A0A7S3AC71"/>
<protein>
    <recommendedName>
        <fullName evidence="2">Exostosin GT47 domain-containing protein</fullName>
    </recommendedName>
</protein>
<dbReference type="InterPro" id="IPR040911">
    <property type="entry name" value="Exostosin_GT47"/>
</dbReference>
<comment type="similarity">
    <text evidence="1">Belongs to the glycosyltransferase 47 family.</text>
</comment>
<accession>A0A7S3AC71</accession>
<reference evidence="3" key="1">
    <citation type="submission" date="2021-01" db="EMBL/GenBank/DDBJ databases">
        <authorList>
            <person name="Corre E."/>
            <person name="Pelletier E."/>
            <person name="Niang G."/>
            <person name="Scheremetjew M."/>
            <person name="Finn R."/>
            <person name="Kale V."/>
            <person name="Holt S."/>
            <person name="Cochrane G."/>
            <person name="Meng A."/>
            <person name="Brown T."/>
            <person name="Cohen L."/>
        </authorList>
    </citation>
    <scope>NUCLEOTIDE SEQUENCE</scope>
    <source>
        <strain evidence="3">CCMP281</strain>
    </source>
</reference>
<gene>
    <name evidence="3" type="ORF">HERI1096_LOCUS946</name>
</gene>
<organism evidence="3">
    <name type="scientific">Haptolina ericina</name>
    <dbReference type="NCBI Taxonomy" id="156174"/>
    <lineage>
        <taxon>Eukaryota</taxon>
        <taxon>Haptista</taxon>
        <taxon>Haptophyta</taxon>
        <taxon>Prymnesiophyceae</taxon>
        <taxon>Prymnesiales</taxon>
        <taxon>Prymnesiaceae</taxon>
        <taxon>Haptolina</taxon>
    </lineage>
</organism>
<proteinExistence type="inferred from homology"/>
<dbReference type="InterPro" id="IPR004263">
    <property type="entry name" value="Exostosin"/>
</dbReference>
<evidence type="ECO:0000256" key="1">
    <source>
        <dbReference type="ARBA" id="ARBA00010271"/>
    </source>
</evidence>
<dbReference type="Pfam" id="PF03016">
    <property type="entry name" value="Exostosin_GT47"/>
    <property type="match status" value="1"/>
</dbReference>
<name>A0A7S3AC71_9EUKA</name>
<evidence type="ECO:0000259" key="2">
    <source>
        <dbReference type="Pfam" id="PF03016"/>
    </source>
</evidence>